<dbReference type="InterPro" id="IPR023296">
    <property type="entry name" value="Glyco_hydro_beta-prop_sf"/>
</dbReference>
<keyword evidence="2 4" id="KW-0378">Hydrolase</keyword>
<dbReference type="Pfam" id="PF08244">
    <property type="entry name" value="Glyco_hydro_32C"/>
    <property type="match status" value="1"/>
</dbReference>
<organism evidence="7 8">
    <name type="scientific">Candidatus Merdivicinus excrementipullorum</name>
    <dbReference type="NCBI Taxonomy" id="2840867"/>
    <lineage>
        <taxon>Bacteria</taxon>
        <taxon>Bacillati</taxon>
        <taxon>Bacillota</taxon>
        <taxon>Clostridia</taxon>
        <taxon>Eubacteriales</taxon>
        <taxon>Oscillospiraceae</taxon>
        <taxon>Oscillospiraceae incertae sedis</taxon>
        <taxon>Candidatus Merdivicinus</taxon>
    </lineage>
</organism>
<evidence type="ECO:0000259" key="6">
    <source>
        <dbReference type="Pfam" id="PF08244"/>
    </source>
</evidence>
<dbReference type="InterPro" id="IPR001362">
    <property type="entry name" value="Glyco_hydro_32"/>
</dbReference>
<feature type="domain" description="Glycosyl hydrolase family 32 N-terminal" evidence="5">
    <location>
        <begin position="14"/>
        <end position="304"/>
    </location>
</feature>
<dbReference type="GO" id="GO:0004575">
    <property type="term" value="F:sucrose alpha-glucosidase activity"/>
    <property type="evidence" value="ECO:0007669"/>
    <property type="project" value="TreeGrafter"/>
</dbReference>
<comment type="caution">
    <text evidence="7">The sequence shown here is derived from an EMBL/GenBank/DDBJ whole genome shotgun (WGS) entry which is preliminary data.</text>
</comment>
<dbReference type="InterPro" id="IPR013320">
    <property type="entry name" value="ConA-like_dom_sf"/>
</dbReference>
<dbReference type="EMBL" id="DVJP01000031">
    <property type="protein sequence ID" value="HIS76050.1"/>
    <property type="molecule type" value="Genomic_DNA"/>
</dbReference>
<comment type="similarity">
    <text evidence="1 4">Belongs to the glycosyl hydrolase 32 family.</text>
</comment>
<evidence type="ECO:0000313" key="8">
    <source>
        <dbReference type="Proteomes" id="UP000824002"/>
    </source>
</evidence>
<dbReference type="Proteomes" id="UP000824002">
    <property type="component" value="Unassembled WGS sequence"/>
</dbReference>
<proteinExistence type="inferred from homology"/>
<dbReference type="PANTHER" id="PTHR42800:SF1">
    <property type="entry name" value="EXOINULINASE INUD (AFU_ORTHOLOGUE AFUA_5G00480)"/>
    <property type="match status" value="1"/>
</dbReference>
<feature type="domain" description="Glycosyl hydrolase family 32 C-terminal" evidence="6">
    <location>
        <begin position="367"/>
        <end position="449"/>
    </location>
</feature>
<dbReference type="CDD" id="cd18622">
    <property type="entry name" value="GH32_Inu-like"/>
    <property type="match status" value="1"/>
</dbReference>
<dbReference type="InterPro" id="IPR013148">
    <property type="entry name" value="Glyco_hydro_32_N"/>
</dbReference>
<dbReference type="Gene3D" id="2.60.120.560">
    <property type="entry name" value="Exo-inulinase, domain 1"/>
    <property type="match status" value="1"/>
</dbReference>
<evidence type="ECO:0000313" key="7">
    <source>
        <dbReference type="EMBL" id="HIS76050.1"/>
    </source>
</evidence>
<evidence type="ECO:0000256" key="3">
    <source>
        <dbReference type="ARBA" id="ARBA00023295"/>
    </source>
</evidence>
<protein>
    <submittedName>
        <fullName evidence="7">Glycoside hydrolase family 32 protein</fullName>
    </submittedName>
</protein>
<evidence type="ECO:0000256" key="4">
    <source>
        <dbReference type="RuleBase" id="RU362110"/>
    </source>
</evidence>
<dbReference type="SUPFAM" id="SSF75005">
    <property type="entry name" value="Arabinanase/levansucrase/invertase"/>
    <property type="match status" value="1"/>
</dbReference>
<dbReference type="GO" id="GO:0005987">
    <property type="term" value="P:sucrose catabolic process"/>
    <property type="evidence" value="ECO:0007669"/>
    <property type="project" value="TreeGrafter"/>
</dbReference>
<dbReference type="Pfam" id="PF00251">
    <property type="entry name" value="Glyco_hydro_32N"/>
    <property type="match status" value="1"/>
</dbReference>
<dbReference type="Gene3D" id="2.115.10.20">
    <property type="entry name" value="Glycosyl hydrolase domain, family 43"/>
    <property type="match status" value="1"/>
</dbReference>
<gene>
    <name evidence="7" type="ORF">IAB51_04475</name>
</gene>
<evidence type="ECO:0000256" key="2">
    <source>
        <dbReference type="ARBA" id="ARBA00022801"/>
    </source>
</evidence>
<evidence type="ECO:0000256" key="1">
    <source>
        <dbReference type="ARBA" id="ARBA00009902"/>
    </source>
</evidence>
<sequence length="454" mass="50949">MSTKGIRDFRPVLHFTPEKNWNNDPNGLVYENGRYHLFYQHNPEEPVWGPMHWGHAVSADLIHWEHLPIALYPDQLGTIFSGSAVYDAENTSGFGKDGKAPIVAMFTQHGEREQQSIAWSLDGIHFEKYPGNPVLPNNSLPDFRDPKIFRNPVKNCWGAVVSAGDRVHFYASRDLKHWEKTGEFGPEGNHSQGVWECPDLFPLEHDGKTVWVLLVSMGGNEENHGARIQYFLGDFDGEAFRCDGRFDKPEFLDSGLDNYAGVTYDNTAQRIFIGWGLNPVYADKTPTGEFCGLMTLPRRLSLEDTPKGGLRLAGVPLVQDVFGEKIPWNGGELPGEVFLLTVTGEGPCTVALKNSLGQKFCFGVNGQNQAFVDRSEAGARDFSEAFASEWYSQISASRFYDGPWKLELVFDRSACELFLDHGTRYFSQVLYPDTPYTEMEISGNGTAVLQRLKD</sequence>
<evidence type="ECO:0000259" key="5">
    <source>
        <dbReference type="Pfam" id="PF00251"/>
    </source>
</evidence>
<dbReference type="SUPFAM" id="SSF49899">
    <property type="entry name" value="Concanavalin A-like lectins/glucanases"/>
    <property type="match status" value="1"/>
</dbReference>
<dbReference type="SMART" id="SM00640">
    <property type="entry name" value="Glyco_32"/>
    <property type="match status" value="1"/>
</dbReference>
<accession>A0A9D1FMR4</accession>
<dbReference type="GO" id="GO:0005737">
    <property type="term" value="C:cytoplasm"/>
    <property type="evidence" value="ECO:0007669"/>
    <property type="project" value="TreeGrafter"/>
</dbReference>
<dbReference type="AlphaFoldDB" id="A0A9D1FMR4"/>
<dbReference type="InterPro" id="IPR013189">
    <property type="entry name" value="Glyco_hydro_32_C"/>
</dbReference>
<name>A0A9D1FMR4_9FIRM</name>
<keyword evidence="3 4" id="KW-0326">Glycosidase</keyword>
<reference evidence="7" key="1">
    <citation type="submission" date="2020-10" db="EMBL/GenBank/DDBJ databases">
        <authorList>
            <person name="Gilroy R."/>
        </authorList>
    </citation>
    <scope>NUCLEOTIDE SEQUENCE</scope>
    <source>
        <strain evidence="7">CHK199-13235</strain>
    </source>
</reference>
<dbReference type="PANTHER" id="PTHR42800">
    <property type="entry name" value="EXOINULINASE INUD (AFU_ORTHOLOGUE AFUA_5G00480)"/>
    <property type="match status" value="1"/>
</dbReference>
<reference evidence="7" key="2">
    <citation type="journal article" date="2021" name="PeerJ">
        <title>Extensive microbial diversity within the chicken gut microbiome revealed by metagenomics and culture.</title>
        <authorList>
            <person name="Gilroy R."/>
            <person name="Ravi A."/>
            <person name="Getino M."/>
            <person name="Pursley I."/>
            <person name="Horton D.L."/>
            <person name="Alikhan N.F."/>
            <person name="Baker D."/>
            <person name="Gharbi K."/>
            <person name="Hall N."/>
            <person name="Watson M."/>
            <person name="Adriaenssens E.M."/>
            <person name="Foster-Nyarko E."/>
            <person name="Jarju S."/>
            <person name="Secka A."/>
            <person name="Antonio M."/>
            <person name="Oren A."/>
            <person name="Chaudhuri R.R."/>
            <person name="La Ragione R."/>
            <person name="Hildebrand F."/>
            <person name="Pallen M.J."/>
        </authorList>
    </citation>
    <scope>NUCLEOTIDE SEQUENCE</scope>
    <source>
        <strain evidence="7">CHK199-13235</strain>
    </source>
</reference>